<evidence type="ECO:0000313" key="9">
    <source>
        <dbReference type="Proteomes" id="UP000594262"/>
    </source>
</evidence>
<keyword evidence="9" id="KW-1185">Reference proteome</keyword>
<dbReference type="Proteomes" id="UP000594262">
    <property type="component" value="Unplaced"/>
</dbReference>
<sequence>MSENIHLDTIIVSKNEAPVIKEKTPYLISADFEEKPEINYNTAKKWVYFLLERPNTRFAVIYHFTSLMLIVGSLVVSVLSTIEEMEDKMISVMFYYELFLLIWFFGEFGLRLWSCSYISRYQGTRGHLRFLFSIYMLIDIFVILSTITTFVMQINGSYFAILRVTRFMQVFRILRIDRQRGDFRTMGNVVKEHSKELITVYFVGFVIMFSATYIVYLVEKHTEPLEKTAADVPDPTPTSSSNETLSEVTINNMANGLYWAVITVTSVGYGDISPITWAGKVFTAVFALIGCAFFSLPAGILGSGFALQVAKQKKEKRYVKVRSPAAYLIQTAWRNYALRKGHKDSEGTWKYLLPMLKDDYETPKEQTLEQMMKSEIAKGNYDMGTMFPPVFSSDGIRSRNGDFIRKTESPRMDKYFVPMLNNNNHNPLEEGIKRLGKIIGRGTDTSAMSQSNIISRDAILIPKSRQSKYQRTESKTSSNHHPHGKNNGASHHNNEMADVKIHQQIRERYKIALRFIMKLRYLTAIKIFKSVRHPFVNMQDIMEKNAVSHVEMLSHIKNMSDSFDVLHDELLELRYSLMEMRDGDGLSSPRQKTIQSPFRYNQPSFRRSMKRSHSFTAGTDLAI</sequence>
<feature type="region of interest" description="Disordered" evidence="5">
    <location>
        <begin position="604"/>
        <end position="623"/>
    </location>
</feature>
<dbReference type="AlphaFoldDB" id="A0A7M5US28"/>
<dbReference type="Pfam" id="PF00520">
    <property type="entry name" value="Ion_trans"/>
    <property type="match status" value="1"/>
</dbReference>
<dbReference type="GeneID" id="136807650"/>
<feature type="transmembrane region" description="Helical" evidence="6">
    <location>
        <begin position="130"/>
        <end position="152"/>
    </location>
</feature>
<dbReference type="InterPro" id="IPR003937">
    <property type="entry name" value="K_chnl_volt-dep_KCNQ"/>
</dbReference>
<dbReference type="EnsemblMetazoa" id="CLYHEMT003275.1">
    <property type="protein sequence ID" value="CLYHEMP003275.1"/>
    <property type="gene ID" value="CLYHEMG003275"/>
</dbReference>
<evidence type="ECO:0000256" key="1">
    <source>
        <dbReference type="ARBA" id="ARBA00004141"/>
    </source>
</evidence>
<evidence type="ECO:0000256" key="3">
    <source>
        <dbReference type="ARBA" id="ARBA00022989"/>
    </source>
</evidence>
<feature type="transmembrane region" description="Helical" evidence="6">
    <location>
        <begin position="60"/>
        <end position="82"/>
    </location>
</feature>
<feature type="transmembrane region" description="Helical" evidence="6">
    <location>
        <begin position="94"/>
        <end position="118"/>
    </location>
</feature>
<dbReference type="Gene3D" id="1.20.120.350">
    <property type="entry name" value="Voltage-gated potassium channels. Chain C"/>
    <property type="match status" value="1"/>
</dbReference>
<accession>A0A7M5US28</accession>
<reference evidence="8" key="1">
    <citation type="submission" date="2021-01" db="UniProtKB">
        <authorList>
            <consortium name="EnsemblMetazoa"/>
        </authorList>
    </citation>
    <scope>IDENTIFICATION</scope>
</reference>
<feature type="transmembrane region" description="Helical" evidence="6">
    <location>
        <begin position="281"/>
        <end position="307"/>
    </location>
</feature>
<dbReference type="SUPFAM" id="SSF81324">
    <property type="entry name" value="Voltage-gated potassium channels"/>
    <property type="match status" value="1"/>
</dbReference>
<evidence type="ECO:0000256" key="2">
    <source>
        <dbReference type="ARBA" id="ARBA00022692"/>
    </source>
</evidence>
<keyword evidence="4 6" id="KW-0472">Membrane</keyword>
<evidence type="ECO:0000313" key="8">
    <source>
        <dbReference type="EnsemblMetazoa" id="CLYHEMP003275.1"/>
    </source>
</evidence>
<dbReference type="PANTHER" id="PTHR47735:SF9">
    <property type="entry name" value="POTASSIUM VOLTAGE-GATED CHANNEL SUBFAMILY KQT MEMBER 4-LIKE ISOFORM X1"/>
    <property type="match status" value="1"/>
</dbReference>
<feature type="domain" description="Ion transport" evidence="7">
    <location>
        <begin position="61"/>
        <end position="312"/>
    </location>
</feature>
<evidence type="ECO:0000256" key="6">
    <source>
        <dbReference type="SAM" id="Phobius"/>
    </source>
</evidence>
<dbReference type="Gene3D" id="6.10.140.1910">
    <property type="match status" value="1"/>
</dbReference>
<dbReference type="PROSITE" id="PS50096">
    <property type="entry name" value="IQ"/>
    <property type="match status" value="1"/>
</dbReference>
<dbReference type="InterPro" id="IPR005821">
    <property type="entry name" value="Ion_trans_dom"/>
</dbReference>
<dbReference type="RefSeq" id="XP_066920345.1">
    <property type="nucleotide sequence ID" value="XM_067064244.1"/>
</dbReference>
<organism evidence="8 9">
    <name type="scientific">Clytia hemisphaerica</name>
    <dbReference type="NCBI Taxonomy" id="252671"/>
    <lineage>
        <taxon>Eukaryota</taxon>
        <taxon>Metazoa</taxon>
        <taxon>Cnidaria</taxon>
        <taxon>Hydrozoa</taxon>
        <taxon>Hydroidolina</taxon>
        <taxon>Leptothecata</taxon>
        <taxon>Obeliida</taxon>
        <taxon>Clytiidae</taxon>
        <taxon>Clytia</taxon>
    </lineage>
</organism>
<dbReference type="GO" id="GO:0008076">
    <property type="term" value="C:voltage-gated potassium channel complex"/>
    <property type="evidence" value="ECO:0007669"/>
    <property type="project" value="TreeGrafter"/>
</dbReference>
<dbReference type="EnsemblMetazoa" id="CLYHEMT003275.2">
    <property type="protein sequence ID" value="CLYHEMP003275.2"/>
    <property type="gene ID" value="CLYHEMG003275"/>
</dbReference>
<feature type="transmembrane region" description="Helical" evidence="6">
    <location>
        <begin position="197"/>
        <end position="218"/>
    </location>
</feature>
<dbReference type="Gene3D" id="1.10.287.70">
    <property type="match status" value="1"/>
</dbReference>
<dbReference type="PRINTS" id="PR01459">
    <property type="entry name" value="KCNQCHANNEL"/>
</dbReference>
<evidence type="ECO:0000256" key="5">
    <source>
        <dbReference type="SAM" id="MobiDB-lite"/>
    </source>
</evidence>
<name>A0A7M5US28_9CNID</name>
<dbReference type="InterPro" id="IPR027359">
    <property type="entry name" value="Volt_channel_dom_sf"/>
</dbReference>
<dbReference type="OrthoDB" id="6020680at2759"/>
<protein>
    <recommendedName>
        <fullName evidence="7">Ion transport domain-containing protein</fullName>
    </recommendedName>
</protein>
<dbReference type="PANTHER" id="PTHR47735">
    <property type="entry name" value="POTASSIUM VOLTAGE-GATED CHANNEL SUBFAMILY KQT MEMBER 4"/>
    <property type="match status" value="1"/>
</dbReference>
<keyword evidence="2 6" id="KW-0812">Transmembrane</keyword>
<dbReference type="GO" id="GO:0005249">
    <property type="term" value="F:voltage-gated potassium channel activity"/>
    <property type="evidence" value="ECO:0007669"/>
    <property type="project" value="InterPro"/>
</dbReference>
<feature type="region of interest" description="Disordered" evidence="5">
    <location>
        <begin position="464"/>
        <end position="494"/>
    </location>
</feature>
<dbReference type="PRINTS" id="PR00169">
    <property type="entry name" value="KCHANNEL"/>
</dbReference>
<evidence type="ECO:0000259" key="7">
    <source>
        <dbReference type="Pfam" id="PF00520"/>
    </source>
</evidence>
<evidence type="ECO:0000256" key="4">
    <source>
        <dbReference type="ARBA" id="ARBA00023136"/>
    </source>
</evidence>
<comment type="subcellular location">
    <subcellularLocation>
        <location evidence="1">Membrane</location>
        <topology evidence="1">Multi-pass membrane protein</topology>
    </subcellularLocation>
</comment>
<proteinExistence type="predicted"/>
<keyword evidence="3 6" id="KW-1133">Transmembrane helix</keyword>